<dbReference type="PROSITE" id="PS00175">
    <property type="entry name" value="PG_MUTASE"/>
    <property type="match status" value="1"/>
</dbReference>
<organism evidence="5 6">
    <name type="scientific">Alkaliphilus serpentinus</name>
    <dbReference type="NCBI Taxonomy" id="1482731"/>
    <lineage>
        <taxon>Bacteria</taxon>
        <taxon>Bacillati</taxon>
        <taxon>Bacillota</taxon>
        <taxon>Clostridia</taxon>
        <taxon>Peptostreptococcales</taxon>
        <taxon>Natronincolaceae</taxon>
        <taxon>Alkaliphilus</taxon>
    </lineage>
</organism>
<proteinExistence type="predicted"/>
<dbReference type="PANTHER" id="PTHR48100">
    <property type="entry name" value="BROAD-SPECIFICITY PHOSPHATASE YOR283W-RELATED"/>
    <property type="match status" value="1"/>
</dbReference>
<dbReference type="AlphaFoldDB" id="A0A833HNH9"/>
<dbReference type="SMART" id="SM00855">
    <property type="entry name" value="PGAM"/>
    <property type="match status" value="1"/>
</dbReference>
<gene>
    <name evidence="5" type="ORF">F8153_09185</name>
</gene>
<keyword evidence="6" id="KW-1185">Reference proteome</keyword>
<keyword evidence="2" id="KW-0413">Isomerase</keyword>
<evidence type="ECO:0000313" key="5">
    <source>
        <dbReference type="EMBL" id="KAB3529397.1"/>
    </source>
</evidence>
<dbReference type="GO" id="GO:0005737">
    <property type="term" value="C:cytoplasm"/>
    <property type="evidence" value="ECO:0007669"/>
    <property type="project" value="TreeGrafter"/>
</dbReference>
<feature type="active site" description="Tele-phosphohistidine intermediate" evidence="3">
    <location>
        <position position="9"/>
    </location>
</feature>
<evidence type="ECO:0000256" key="3">
    <source>
        <dbReference type="PIRSR" id="PIRSR613078-1"/>
    </source>
</evidence>
<evidence type="ECO:0000313" key="6">
    <source>
        <dbReference type="Proteomes" id="UP000465601"/>
    </source>
</evidence>
<accession>A0A833HNH9</accession>
<evidence type="ECO:0000256" key="4">
    <source>
        <dbReference type="PIRSR" id="PIRSR613078-2"/>
    </source>
</evidence>
<keyword evidence="1" id="KW-0324">Glycolysis</keyword>
<dbReference type="Gene3D" id="3.40.50.1240">
    <property type="entry name" value="Phosphoglycerate mutase-like"/>
    <property type="match status" value="1"/>
</dbReference>
<dbReference type="InterPro" id="IPR013078">
    <property type="entry name" value="His_Pase_superF_clade-1"/>
</dbReference>
<feature type="binding site" evidence="4">
    <location>
        <begin position="8"/>
        <end position="15"/>
    </location>
    <ligand>
        <name>substrate</name>
    </ligand>
</feature>
<dbReference type="GO" id="GO:0016791">
    <property type="term" value="F:phosphatase activity"/>
    <property type="evidence" value="ECO:0007669"/>
    <property type="project" value="TreeGrafter"/>
</dbReference>
<dbReference type="Pfam" id="PF00300">
    <property type="entry name" value="His_Phos_1"/>
    <property type="match status" value="1"/>
</dbReference>
<feature type="binding site" evidence="4">
    <location>
        <position position="58"/>
    </location>
    <ligand>
        <name>substrate</name>
    </ligand>
</feature>
<dbReference type="PANTHER" id="PTHR48100:SF1">
    <property type="entry name" value="HISTIDINE PHOSPHATASE FAMILY PROTEIN-RELATED"/>
    <property type="match status" value="1"/>
</dbReference>
<dbReference type="EMBL" id="WBZB01000032">
    <property type="protein sequence ID" value="KAB3529397.1"/>
    <property type="molecule type" value="Genomic_DNA"/>
</dbReference>
<dbReference type="InterPro" id="IPR029033">
    <property type="entry name" value="His_PPase_superfam"/>
</dbReference>
<dbReference type="InterPro" id="IPR050275">
    <property type="entry name" value="PGM_Phosphatase"/>
</dbReference>
<evidence type="ECO:0000256" key="2">
    <source>
        <dbReference type="ARBA" id="ARBA00023235"/>
    </source>
</evidence>
<dbReference type="SUPFAM" id="SSF53254">
    <property type="entry name" value="Phosphoglycerate mutase-like"/>
    <property type="match status" value="1"/>
</dbReference>
<reference evidence="5 6" key="1">
    <citation type="submission" date="2019-10" db="EMBL/GenBank/DDBJ databases">
        <title>Alkaliphilus serpentinus sp. nov. and Alkaliphilus pronyensis sp. nov., two novel anaerobic alkaliphilic species isolated from the serpentinized-hosted hydrothermal field of the Prony Bay (New Caledonia).</title>
        <authorList>
            <person name="Postec A."/>
        </authorList>
    </citation>
    <scope>NUCLEOTIDE SEQUENCE [LARGE SCALE GENOMIC DNA]</scope>
    <source>
        <strain evidence="5 6">LacT</strain>
    </source>
</reference>
<protein>
    <submittedName>
        <fullName evidence="5">Histidine phosphatase family protein</fullName>
    </submittedName>
</protein>
<name>A0A833HNH9_9FIRM</name>
<dbReference type="CDD" id="cd07067">
    <property type="entry name" value="HP_PGM_like"/>
    <property type="match status" value="1"/>
</dbReference>
<dbReference type="OrthoDB" id="9781415at2"/>
<sequence length="203" mass="23616">MTKLFITRHGQTAWNIEGRLQGQKDSRLTELGEKQARWLGESLKDVDIDLIISSSSGRAYRTAEIIRGNRKIDIVPNNNLMEMNIGEWEGQLHTEIEEHSPDQQRNFWNFPHMYKPRGGETFYQVLDRASNEIEKIISEHEGKNILIVTHAVVLRALITYFEKKDIKDFWNGTFMHSTCLNIVDVGKDIRTFILQGDISHYQE</sequence>
<evidence type="ECO:0000256" key="1">
    <source>
        <dbReference type="ARBA" id="ARBA00023152"/>
    </source>
</evidence>
<comment type="caution">
    <text evidence="5">The sequence shown here is derived from an EMBL/GenBank/DDBJ whole genome shotgun (WGS) entry which is preliminary data.</text>
</comment>
<dbReference type="Proteomes" id="UP000465601">
    <property type="component" value="Unassembled WGS sequence"/>
</dbReference>
<dbReference type="InterPro" id="IPR001345">
    <property type="entry name" value="PG/BPGM_mutase_AS"/>
</dbReference>
<feature type="active site" description="Proton donor/acceptor" evidence="3">
    <location>
        <position position="82"/>
    </location>
</feature>
<dbReference type="RefSeq" id="WP_151866062.1">
    <property type="nucleotide sequence ID" value="NZ_WBZB01000032.1"/>
</dbReference>
<dbReference type="PIRSF" id="PIRSF000709">
    <property type="entry name" value="6PFK_2-Ptase"/>
    <property type="match status" value="1"/>
</dbReference>